<evidence type="ECO:0000256" key="4">
    <source>
        <dbReference type="ARBA" id="ARBA00022694"/>
    </source>
</evidence>
<evidence type="ECO:0000256" key="2">
    <source>
        <dbReference type="ARBA" id="ARBA00022552"/>
    </source>
</evidence>
<feature type="binding site" evidence="10">
    <location>
        <begin position="286"/>
        <end position="295"/>
    </location>
    <ligand>
        <name>ATP</name>
        <dbReference type="ChEBI" id="CHEBI:30616"/>
    </ligand>
</feature>
<feature type="domain" description="TcmA/NAT10 helicase" evidence="13">
    <location>
        <begin position="281"/>
        <end position="482"/>
    </location>
</feature>
<evidence type="ECO:0000256" key="1">
    <source>
        <dbReference type="ARBA" id="ARBA00004604"/>
    </source>
</evidence>
<dbReference type="Gene3D" id="3.40.50.300">
    <property type="entry name" value="P-loop containing nucleotide triphosphate hydrolases"/>
    <property type="match status" value="1"/>
</dbReference>
<keyword evidence="4 10" id="KW-0819">tRNA processing</keyword>
<evidence type="ECO:0000256" key="7">
    <source>
        <dbReference type="ARBA" id="ARBA00023242"/>
    </source>
</evidence>
<dbReference type="SUPFAM" id="SSF52540">
    <property type="entry name" value="P-loop containing nucleoside triphosphate hydrolases"/>
    <property type="match status" value="1"/>
</dbReference>
<dbReference type="GO" id="GO:1990883">
    <property type="term" value="F:18S rRNA cytidine N-acetyltransferase activity"/>
    <property type="evidence" value="ECO:0007669"/>
    <property type="project" value="TreeGrafter"/>
</dbReference>
<evidence type="ECO:0000256" key="8">
    <source>
        <dbReference type="ARBA" id="ARBA00023315"/>
    </source>
</evidence>
<feature type="binding site" evidence="10">
    <location>
        <position position="715"/>
    </location>
    <ligand>
        <name>acetyl-CoA</name>
        <dbReference type="ChEBI" id="CHEBI:57288"/>
    </ligand>
</feature>
<dbReference type="EMBL" id="JAPWDV010000001">
    <property type="protein sequence ID" value="KAJ6221488.1"/>
    <property type="molecule type" value="Genomic_DNA"/>
</dbReference>
<dbReference type="Pfam" id="PF05127">
    <property type="entry name" value="NAT10_TcmA_helicase"/>
    <property type="match status" value="1"/>
</dbReference>
<dbReference type="Gene3D" id="3.40.630.30">
    <property type="match status" value="1"/>
</dbReference>
<feature type="binding site" evidence="10">
    <location>
        <position position="464"/>
    </location>
    <ligand>
        <name>ATP</name>
        <dbReference type="ChEBI" id="CHEBI:30616"/>
    </ligand>
</feature>
<dbReference type="EC" id="2.3.1.-" evidence="10"/>
<dbReference type="GO" id="GO:0030686">
    <property type="term" value="C:90S preribosome"/>
    <property type="evidence" value="ECO:0007669"/>
    <property type="project" value="TreeGrafter"/>
</dbReference>
<proteinExistence type="inferred from homology"/>
<feature type="region of interest" description="Disordered" evidence="12">
    <location>
        <begin position="1006"/>
        <end position="1047"/>
    </location>
</feature>
<evidence type="ECO:0000256" key="12">
    <source>
        <dbReference type="SAM" id="MobiDB-lite"/>
    </source>
</evidence>
<keyword evidence="5 10" id="KW-0547">Nucleotide-binding</keyword>
<evidence type="ECO:0000259" key="16">
    <source>
        <dbReference type="Pfam" id="PF13725"/>
    </source>
</evidence>
<keyword evidence="6 10" id="KW-0067">ATP-binding</keyword>
<dbReference type="InterPro" id="IPR033688">
    <property type="entry name" value="NAT10"/>
</dbReference>
<dbReference type="PANTHER" id="PTHR10925:SF5">
    <property type="entry name" value="RNA CYTIDINE ACETYLTRANSFERASE"/>
    <property type="match status" value="1"/>
</dbReference>
<dbReference type="Proteomes" id="UP001142055">
    <property type="component" value="Chromosome 1"/>
</dbReference>
<evidence type="ECO:0000256" key="5">
    <source>
        <dbReference type="ARBA" id="ARBA00022741"/>
    </source>
</evidence>
<dbReference type="InterPro" id="IPR027417">
    <property type="entry name" value="P-loop_NTPase"/>
</dbReference>
<dbReference type="Gene3D" id="3.40.50.11040">
    <property type="match status" value="1"/>
</dbReference>
<comment type="function">
    <text evidence="10">RNA cytidine acetyltransferase with specificity toward both 18S rRNA and tRNAs. Catalyzes the formation of N(4)-acetylcytidine (ac4C) in 18S rRNA. Required for early nucleolar cleavages of precursor rRNA at sites A0, A1 and A2 during 18S rRNA synthesis. Catalyzes the formation of ac4C in serine and leucine tRNAs. Requires a tRNA-binding adapter protein for full tRNA acetyltransferase activity but not for 18S rRNA acetylation.</text>
</comment>
<protein>
    <recommendedName>
        <fullName evidence="9 10">RNA cytidine acetyltransferase</fullName>
        <ecNumber evidence="10">2.3.1.-</ecNumber>
    </recommendedName>
    <alternativeName>
        <fullName evidence="10">18S rRNA cytosine acetyltransferase</fullName>
    </alternativeName>
</protein>
<keyword evidence="8 10" id="KW-0012">Acyltransferase</keyword>
<feature type="compositionally biased region" description="Basic residues" evidence="12">
    <location>
        <begin position="1036"/>
        <end position="1047"/>
    </location>
</feature>
<accession>A0A9Q0MA30</accession>
<dbReference type="Pfam" id="PF13725">
    <property type="entry name" value="tRNA_bind_2"/>
    <property type="match status" value="1"/>
</dbReference>
<keyword evidence="7 10" id="KW-0539">Nucleus</keyword>
<dbReference type="HAMAP" id="MF_03211">
    <property type="entry name" value="RNA_acetyltr_Nat10"/>
    <property type="match status" value="1"/>
</dbReference>
<dbReference type="PANTHER" id="PTHR10925">
    <property type="entry name" value="N-ACETYLTRANSFERASE 10"/>
    <property type="match status" value="1"/>
</dbReference>
<evidence type="ECO:0000256" key="11">
    <source>
        <dbReference type="SAM" id="Coils"/>
    </source>
</evidence>
<keyword evidence="18" id="KW-1185">Reference proteome</keyword>
<sequence>MGYKKIDNRLRVLMENGIAKGHRSMFLLVGPKARDQVVILHQMLSKSQVKSRPSVLWCYKKELGFSSHRKKQMRKLQKQLKSGQQLDDLENMFETFIAQTNIRYSYYNETHKILGNTYGMLVLQDFEAITPNVLARTIETIEGGGVICILLNTIDSLKQLHTMTMDVHTRYRTEAHQDVVARFNERFILSVAACASCVVVDDKLNILPISSHVAEIVEVPKSDSTKQTAEALELVKLKESLAETQPIGAILNQCKTLDQAKAVLKFIDVISEKTLSSTVSLTAGRGRGKSAALGLSIAAAIAFNYSNIYVTSPSPENLKTLFEFILKGFDAISLKEHNDYEIIQSTNTEFNKAIVRINVFTQHRQCIQYIHPADAAKNKLLVQSAELLVIDEAAAIPLPIVKSLLGQYLVFMSSTINGYEGTGRSLSLKLLQQLRQQSATDNTRNETAIQGRKLFELSLNESIRYNMGDEIELWLNKLLCLDATIIDNPPSFGCPVPTDCNLYYINRDILFSYHKASENFLQRLMGLYVASHYKNSPNDLQMISDAPAHHLFCLLPPINTKHMKKVKIPDVLCFIQVCLEGEISQDSIKASLSRGKRASGDLIPWTIAQQFQDPHFASLSGARIVRIATNPNYQSMGYGGRSIQLLEDYYRGQYNVNLLKLANSKDDENENDIDGDVKKINAPLLLNLDERKAEKLDYLGVSFGLTPELLKFWKKSGFTPIYLRQTPNDLTGEHSCIMLKVLSNSNNLSDEVGKENGLQLTNSGLFDSSISNNLKDGWLTEFWIDFRKRFLSLLSYQFSTFSSIFALNILQNPSVKVNSKSIDLTAEELMIHFTTYDLKRLELYSQNMVDYHLIVDLLPFVARLYFLDRFGESFHMSHVQNAILLSIGLQHNDIDKISAELNLPSTQILGLFSRTIKKISNHFQSIRSKQVEGQLKLKNIGQTNLNPLTQSLDDELQEAADIVQRAEQKQKKALAKDLSQYAIKGSEDDWDRALKGSQKTLVSIKSIGKRINPEQMNKDDGLMKKKKPNFQSNNNRNHKKNKKFNAN</sequence>
<keyword evidence="2 10" id="KW-0698">rRNA processing</keyword>
<dbReference type="GO" id="GO:0051391">
    <property type="term" value="P:tRNA acetylation"/>
    <property type="evidence" value="ECO:0007669"/>
    <property type="project" value="UniProtKB-UniRule"/>
</dbReference>
<keyword evidence="11" id="KW-0175">Coiled coil</keyword>
<dbReference type="GO" id="GO:0005730">
    <property type="term" value="C:nucleolus"/>
    <property type="evidence" value="ECO:0007669"/>
    <property type="project" value="UniProtKB-SubCell"/>
</dbReference>
<evidence type="ECO:0000256" key="10">
    <source>
        <dbReference type="HAMAP-Rule" id="MF_03211"/>
    </source>
</evidence>
<reference evidence="17" key="1">
    <citation type="submission" date="2022-12" db="EMBL/GenBank/DDBJ databases">
        <title>Genome assemblies of Blomia tropicalis.</title>
        <authorList>
            <person name="Cui Y."/>
        </authorList>
    </citation>
    <scope>NUCLEOTIDE SEQUENCE</scope>
    <source>
        <tissue evidence="17">Adult mites</tissue>
    </source>
</reference>
<evidence type="ECO:0000259" key="14">
    <source>
        <dbReference type="Pfam" id="PF08351"/>
    </source>
</evidence>
<dbReference type="GO" id="GO:0000049">
    <property type="term" value="F:tRNA binding"/>
    <property type="evidence" value="ECO:0007669"/>
    <property type="project" value="TreeGrafter"/>
</dbReference>
<evidence type="ECO:0000259" key="13">
    <source>
        <dbReference type="Pfam" id="PF05127"/>
    </source>
</evidence>
<dbReference type="Pfam" id="PF08351">
    <property type="entry name" value="TmcA_N"/>
    <property type="match status" value="1"/>
</dbReference>
<comment type="caution">
    <text evidence="17">The sequence shown here is derived from an EMBL/GenBank/DDBJ whole genome shotgun (WGS) entry which is preliminary data.</text>
</comment>
<dbReference type="InterPro" id="IPR016181">
    <property type="entry name" value="Acyl_CoA_acyltransferase"/>
</dbReference>
<feature type="binding site" evidence="10">
    <location>
        <begin position="627"/>
        <end position="629"/>
    </location>
    <ligand>
        <name>acetyl-CoA</name>
        <dbReference type="ChEBI" id="CHEBI:57288"/>
    </ligand>
</feature>
<evidence type="ECO:0000256" key="3">
    <source>
        <dbReference type="ARBA" id="ARBA00022679"/>
    </source>
</evidence>
<organism evidence="17 18">
    <name type="scientific">Blomia tropicalis</name>
    <name type="common">Mite</name>
    <dbReference type="NCBI Taxonomy" id="40697"/>
    <lineage>
        <taxon>Eukaryota</taxon>
        <taxon>Metazoa</taxon>
        <taxon>Ecdysozoa</taxon>
        <taxon>Arthropoda</taxon>
        <taxon>Chelicerata</taxon>
        <taxon>Arachnida</taxon>
        <taxon>Acari</taxon>
        <taxon>Acariformes</taxon>
        <taxon>Sarcoptiformes</taxon>
        <taxon>Astigmata</taxon>
        <taxon>Glycyphagoidea</taxon>
        <taxon>Echimyopodidae</taxon>
        <taxon>Blomia</taxon>
    </lineage>
</organism>
<keyword evidence="3 10" id="KW-0808">Transferase</keyword>
<evidence type="ECO:0000256" key="6">
    <source>
        <dbReference type="ARBA" id="ARBA00022840"/>
    </source>
</evidence>
<dbReference type="InterPro" id="IPR013562">
    <property type="entry name" value="TmcA/NAT10_N"/>
</dbReference>
<dbReference type="SUPFAM" id="SSF55729">
    <property type="entry name" value="Acyl-CoA N-acyltransferases (Nat)"/>
    <property type="match status" value="1"/>
</dbReference>
<evidence type="ECO:0000313" key="17">
    <source>
        <dbReference type="EMBL" id="KAJ6221488.1"/>
    </source>
</evidence>
<dbReference type="InterPro" id="IPR007807">
    <property type="entry name" value="TcmA/NAT10_helicase"/>
</dbReference>
<comment type="subcellular location">
    <subcellularLocation>
        <location evidence="1 10">Nucleus</location>
        <location evidence="1 10">Nucleolus</location>
    </subcellularLocation>
</comment>
<dbReference type="FunFam" id="3.40.50.300:FF:002218">
    <property type="entry name" value="tRNA(Met) cytidine acetyltransferase TmcA"/>
    <property type="match status" value="1"/>
</dbReference>
<evidence type="ECO:0000313" key="18">
    <source>
        <dbReference type="Proteomes" id="UP001142055"/>
    </source>
</evidence>
<dbReference type="GO" id="GO:0005524">
    <property type="term" value="F:ATP binding"/>
    <property type="evidence" value="ECO:0007669"/>
    <property type="project" value="UniProtKB-UniRule"/>
</dbReference>
<dbReference type="InterPro" id="IPR027992">
    <property type="entry name" value="tRNA_bind_dom"/>
</dbReference>
<dbReference type="AlphaFoldDB" id="A0A9Q0MA30"/>
<evidence type="ECO:0000256" key="9">
    <source>
        <dbReference type="ARBA" id="ARBA00068357"/>
    </source>
</evidence>
<dbReference type="InterPro" id="IPR032672">
    <property type="entry name" value="TmcA/NAT10/Kre33"/>
</dbReference>
<feature type="domain" description="Possible tRNA binding" evidence="16">
    <location>
        <begin position="778"/>
        <end position="993"/>
    </location>
</feature>
<feature type="domain" description="N-acetyltransferase" evidence="15">
    <location>
        <begin position="523"/>
        <end position="742"/>
    </location>
</feature>
<name>A0A9Q0MA30_BLOTA</name>
<comment type="catalytic activity">
    <reaction evidence="10">
        <text>a cytidine in 18S rRNA + acetyl-CoA + ATP + H2O = an N(4)-acetylcytidine in 18S rRNA + ADP + phosphate + CoA + H(+)</text>
        <dbReference type="Rhea" id="RHEA:51424"/>
        <dbReference type="Rhea" id="RHEA-COMP:13575"/>
        <dbReference type="Rhea" id="RHEA-COMP:13576"/>
        <dbReference type="ChEBI" id="CHEBI:15377"/>
        <dbReference type="ChEBI" id="CHEBI:15378"/>
        <dbReference type="ChEBI" id="CHEBI:30616"/>
        <dbReference type="ChEBI" id="CHEBI:43474"/>
        <dbReference type="ChEBI" id="CHEBI:57287"/>
        <dbReference type="ChEBI" id="CHEBI:57288"/>
        <dbReference type="ChEBI" id="CHEBI:74900"/>
        <dbReference type="ChEBI" id="CHEBI:82748"/>
        <dbReference type="ChEBI" id="CHEBI:456216"/>
    </reaction>
</comment>
<feature type="domain" description="TmcA/NAT10 N-terminal" evidence="14">
    <location>
        <begin position="9"/>
        <end position="199"/>
    </location>
</feature>
<comment type="similarity">
    <text evidence="10">Belongs to the RNA cytidine acetyltransferase family. NAT10 subfamily.</text>
</comment>
<dbReference type="OMA" id="HLHYIMS"/>
<feature type="coiled-coil region" evidence="11">
    <location>
        <begin position="949"/>
        <end position="976"/>
    </location>
</feature>
<dbReference type="Pfam" id="PF13718">
    <property type="entry name" value="GNAT_acetyltr_2"/>
    <property type="match status" value="1"/>
</dbReference>
<evidence type="ECO:0000259" key="15">
    <source>
        <dbReference type="Pfam" id="PF13718"/>
    </source>
</evidence>
<comment type="catalytic activity">
    <reaction evidence="10">
        <text>a cytidine in tRNA + acetyl-CoA + ATP + H2O = an N(4)-acetylcytidine in tRNA + ADP + phosphate + CoA + H(+)</text>
        <dbReference type="Rhea" id="RHEA:53876"/>
        <dbReference type="Rhea" id="RHEA-COMP:13670"/>
        <dbReference type="Rhea" id="RHEA-COMP:13671"/>
        <dbReference type="ChEBI" id="CHEBI:15377"/>
        <dbReference type="ChEBI" id="CHEBI:15378"/>
        <dbReference type="ChEBI" id="CHEBI:30616"/>
        <dbReference type="ChEBI" id="CHEBI:43474"/>
        <dbReference type="ChEBI" id="CHEBI:57287"/>
        <dbReference type="ChEBI" id="CHEBI:57288"/>
        <dbReference type="ChEBI" id="CHEBI:74900"/>
        <dbReference type="ChEBI" id="CHEBI:82748"/>
        <dbReference type="ChEBI" id="CHEBI:456216"/>
    </reaction>
</comment>
<dbReference type="GO" id="GO:1904812">
    <property type="term" value="P:rRNA acetylation involved in maturation of SSU-rRNA"/>
    <property type="evidence" value="ECO:0007669"/>
    <property type="project" value="InterPro"/>
</dbReference>
<dbReference type="InterPro" id="IPR000182">
    <property type="entry name" value="GNAT_dom"/>
</dbReference>
<gene>
    <name evidence="17" type="ORF">RDWZM_000033</name>
</gene>
<feature type="binding site" evidence="10">
    <location>
        <begin position="634"/>
        <end position="640"/>
    </location>
    <ligand>
        <name>acetyl-CoA</name>
        <dbReference type="ChEBI" id="CHEBI:57288"/>
    </ligand>
</feature>